<comment type="caution">
    <text evidence="2">The sequence shown here is derived from an EMBL/GenBank/DDBJ whole genome shotgun (WGS) entry which is preliminary data.</text>
</comment>
<organism evidence="2 3">
    <name type="scientific">Handroanthus impetiginosus</name>
    <dbReference type="NCBI Taxonomy" id="429701"/>
    <lineage>
        <taxon>Eukaryota</taxon>
        <taxon>Viridiplantae</taxon>
        <taxon>Streptophyta</taxon>
        <taxon>Embryophyta</taxon>
        <taxon>Tracheophyta</taxon>
        <taxon>Spermatophyta</taxon>
        <taxon>Magnoliopsida</taxon>
        <taxon>eudicotyledons</taxon>
        <taxon>Gunneridae</taxon>
        <taxon>Pentapetalae</taxon>
        <taxon>asterids</taxon>
        <taxon>lamiids</taxon>
        <taxon>Lamiales</taxon>
        <taxon>Bignoniaceae</taxon>
        <taxon>Crescentiina</taxon>
        <taxon>Tabebuia alliance</taxon>
        <taxon>Handroanthus</taxon>
    </lineage>
</organism>
<keyword evidence="3" id="KW-1185">Reference proteome</keyword>
<accession>A0A2G9GSF9</accession>
<protein>
    <submittedName>
        <fullName evidence="2">Uncharacterized protein</fullName>
    </submittedName>
</protein>
<dbReference type="OrthoDB" id="909062at2759"/>
<feature type="region of interest" description="Disordered" evidence="1">
    <location>
        <begin position="196"/>
        <end position="241"/>
    </location>
</feature>
<evidence type="ECO:0000313" key="2">
    <source>
        <dbReference type="EMBL" id="PIN08145.1"/>
    </source>
</evidence>
<evidence type="ECO:0000256" key="1">
    <source>
        <dbReference type="SAM" id="MobiDB-lite"/>
    </source>
</evidence>
<feature type="compositionally biased region" description="Low complexity" evidence="1">
    <location>
        <begin position="196"/>
        <end position="207"/>
    </location>
</feature>
<dbReference type="SMART" id="SM00667">
    <property type="entry name" value="LisH"/>
    <property type="match status" value="1"/>
</dbReference>
<sequence length="263" mass="29271">MEFDSQKMLNLYIYDHLVKRDMHITAESFAKEADLHPESFDVLILCHVLKLFSYDVQTTQNAGSMPQNVNPILPVSGPGVNFAMQMPDFANLLPTVCPTTILRPDIGILLQNSASMVPSTIPRLNMRNSLQNAFSMMPQTKFNPVTAITHINMVELQTKTKLIAARMSEKKCLRPPARDIYSNINLIKVNKLAPVLPSSSSLSQPQKKNNKKRKISATRDDNIGTGLEGSTSVELTLPTPAKRVVQNNIDHADTVQSDYRRAA</sequence>
<dbReference type="PROSITE" id="PS50896">
    <property type="entry name" value="LISH"/>
    <property type="match status" value="1"/>
</dbReference>
<gene>
    <name evidence="2" type="ORF">CDL12_19280</name>
</gene>
<dbReference type="Proteomes" id="UP000231279">
    <property type="component" value="Unassembled WGS sequence"/>
</dbReference>
<name>A0A2G9GSF9_9LAMI</name>
<dbReference type="Pfam" id="PF08513">
    <property type="entry name" value="LisH"/>
    <property type="match status" value="1"/>
</dbReference>
<dbReference type="AlphaFoldDB" id="A0A2G9GSF9"/>
<reference evidence="3" key="1">
    <citation type="journal article" date="2018" name="Gigascience">
        <title>Genome assembly of the Pink Ipe (Handroanthus impetiginosus, Bignoniaceae), a highly valued, ecologically keystone Neotropical timber forest tree.</title>
        <authorList>
            <person name="Silva-Junior O.B."/>
            <person name="Grattapaglia D."/>
            <person name="Novaes E."/>
            <person name="Collevatti R.G."/>
        </authorList>
    </citation>
    <scope>NUCLEOTIDE SEQUENCE [LARGE SCALE GENOMIC DNA]</scope>
    <source>
        <strain evidence="3">cv. UFG-1</strain>
    </source>
</reference>
<evidence type="ECO:0000313" key="3">
    <source>
        <dbReference type="Proteomes" id="UP000231279"/>
    </source>
</evidence>
<dbReference type="InterPro" id="IPR006594">
    <property type="entry name" value="LisH"/>
</dbReference>
<dbReference type="EMBL" id="NKXS01003893">
    <property type="protein sequence ID" value="PIN08145.1"/>
    <property type="molecule type" value="Genomic_DNA"/>
</dbReference>
<proteinExistence type="predicted"/>